<keyword evidence="2" id="KW-0963">Cytoplasm</keyword>
<reference evidence="4" key="1">
    <citation type="journal article" date="2020" name="mSystems">
        <title>Genome- and Community-Level Interaction Insights into Carbon Utilization and Element Cycling Functions of Hydrothermarchaeota in Hydrothermal Sediment.</title>
        <authorList>
            <person name="Zhou Z."/>
            <person name="Liu Y."/>
            <person name="Xu W."/>
            <person name="Pan J."/>
            <person name="Luo Z.H."/>
            <person name="Li M."/>
        </authorList>
    </citation>
    <scope>NUCLEOTIDE SEQUENCE [LARGE SCALE GENOMIC DNA]</scope>
    <source>
        <strain evidence="4">SpSt-1084</strain>
    </source>
</reference>
<dbReference type="GO" id="GO:0042797">
    <property type="term" value="P:tRNA transcription by RNA polymerase III"/>
    <property type="evidence" value="ECO:0007669"/>
    <property type="project" value="TreeGrafter"/>
</dbReference>
<protein>
    <recommendedName>
        <fullName evidence="2">DNA-directed RNA polymerase subunit Rpo5</fullName>
        <ecNumber evidence="2">2.7.7.6</ecNumber>
    </recommendedName>
    <alternativeName>
        <fullName evidence="2">DNA-directed RNA polymerase subunit H</fullName>
    </alternativeName>
</protein>
<name>A0A7C5U705_CALS0</name>
<proteinExistence type="inferred from homology"/>
<accession>A0A7C5U705</accession>
<dbReference type="InterPro" id="IPR014381">
    <property type="entry name" value="Arch_Rpo5/euc_Rpb5"/>
</dbReference>
<evidence type="ECO:0000256" key="2">
    <source>
        <dbReference type="HAMAP-Rule" id="MF_00025"/>
    </source>
</evidence>
<dbReference type="GO" id="GO:0003677">
    <property type="term" value="F:DNA binding"/>
    <property type="evidence" value="ECO:0007669"/>
    <property type="project" value="InterPro"/>
</dbReference>
<dbReference type="PANTHER" id="PTHR10535:SF0">
    <property type="entry name" value="DNA-DIRECTED RNA POLYMERASES I, II, AND III SUBUNIT RPABC1"/>
    <property type="match status" value="1"/>
</dbReference>
<dbReference type="GO" id="GO:0006362">
    <property type="term" value="P:transcription elongation by RNA polymerase I"/>
    <property type="evidence" value="ECO:0007669"/>
    <property type="project" value="TreeGrafter"/>
</dbReference>
<sequence>MDISLHVLVPKHEVLSPREADELLARLGVSRDKLPYILPSDPMVKRLKAKVGDIIKITRRSQTAGEAVYYRVVWGES</sequence>
<dbReference type="GO" id="GO:0006366">
    <property type="term" value="P:transcription by RNA polymerase II"/>
    <property type="evidence" value="ECO:0007669"/>
    <property type="project" value="TreeGrafter"/>
</dbReference>
<dbReference type="PANTHER" id="PTHR10535">
    <property type="entry name" value="DNA-DIRECTED RNA POLYMERASES I, II, AND III SUBUNIT RPABC1"/>
    <property type="match status" value="1"/>
</dbReference>
<dbReference type="HAMAP" id="MF_00025">
    <property type="entry name" value="RNApol_Rpo5_RPB5"/>
    <property type="match status" value="1"/>
</dbReference>
<dbReference type="GO" id="GO:0000428">
    <property type="term" value="C:DNA-directed RNA polymerase complex"/>
    <property type="evidence" value="ECO:0007669"/>
    <property type="project" value="UniProtKB-KW"/>
</dbReference>
<dbReference type="Gene3D" id="3.90.940.20">
    <property type="entry name" value="RPB5-like RNA polymerase subunit"/>
    <property type="match status" value="1"/>
</dbReference>
<dbReference type="InterPro" id="IPR000783">
    <property type="entry name" value="RNA_pol_subH/Rpb5_C"/>
</dbReference>
<keyword evidence="2 4" id="KW-0240">DNA-directed RNA polymerase</keyword>
<comment type="function">
    <text evidence="2">DNA-dependent RNA polymerase (RNAP) catalyzes the transcription of DNA into RNA using the four ribonucleoside triphosphates as substrates.</text>
</comment>
<comment type="subcellular location">
    <subcellularLocation>
        <location evidence="2">Cytoplasm</location>
    </subcellularLocation>
</comment>
<comment type="subunit">
    <text evidence="2">Part of the RNA polymerase complex.</text>
</comment>
<dbReference type="SUPFAM" id="SSF55287">
    <property type="entry name" value="RPB5-like RNA polymerase subunit"/>
    <property type="match status" value="1"/>
</dbReference>
<dbReference type="Pfam" id="PF01191">
    <property type="entry name" value="RNA_pol_Rpb5_C"/>
    <property type="match status" value="1"/>
</dbReference>
<evidence type="ECO:0000313" key="4">
    <source>
        <dbReference type="EMBL" id="HHR40412.1"/>
    </source>
</evidence>
<keyword evidence="2 4" id="KW-0808">Transferase</keyword>
<feature type="domain" description="RNA polymerase subunit H/Rpb5 C-terminal" evidence="3">
    <location>
        <begin position="1"/>
        <end position="73"/>
    </location>
</feature>
<keyword evidence="1 2" id="KW-0804">Transcription</keyword>
<dbReference type="EC" id="2.7.7.6" evidence="2"/>
<evidence type="ECO:0000256" key="1">
    <source>
        <dbReference type="ARBA" id="ARBA00023163"/>
    </source>
</evidence>
<comment type="similarity">
    <text evidence="2">Belongs to the archaeal Rpo5/eukaryotic RPB5 RNA polymerase subunit family.</text>
</comment>
<dbReference type="InterPro" id="IPR035913">
    <property type="entry name" value="RPB5-like_sf"/>
</dbReference>
<dbReference type="GO" id="GO:0005737">
    <property type="term" value="C:cytoplasm"/>
    <property type="evidence" value="ECO:0007669"/>
    <property type="project" value="UniProtKB-SubCell"/>
</dbReference>
<keyword evidence="2 4" id="KW-0548">Nucleotidyltransferase</keyword>
<organism evidence="4">
    <name type="scientific">Caldiarchaeum subterraneum</name>
    <dbReference type="NCBI Taxonomy" id="311458"/>
    <lineage>
        <taxon>Archaea</taxon>
        <taxon>Nitrososphaerota</taxon>
        <taxon>Candidatus Caldarchaeales</taxon>
        <taxon>Candidatus Caldarchaeaceae</taxon>
        <taxon>Candidatus Caldarchaeum</taxon>
    </lineage>
</organism>
<dbReference type="AlphaFoldDB" id="A0A7C5U705"/>
<comment type="catalytic activity">
    <reaction evidence="2">
        <text>RNA(n) + a ribonucleoside 5'-triphosphate = RNA(n+1) + diphosphate</text>
        <dbReference type="Rhea" id="RHEA:21248"/>
        <dbReference type="Rhea" id="RHEA-COMP:14527"/>
        <dbReference type="Rhea" id="RHEA-COMP:17342"/>
        <dbReference type="ChEBI" id="CHEBI:33019"/>
        <dbReference type="ChEBI" id="CHEBI:61557"/>
        <dbReference type="ChEBI" id="CHEBI:140395"/>
        <dbReference type="EC" id="2.7.7.6"/>
    </reaction>
</comment>
<comment type="caution">
    <text evidence="4">The sequence shown here is derived from an EMBL/GenBank/DDBJ whole genome shotgun (WGS) entry which is preliminary data.</text>
</comment>
<dbReference type="NCBIfam" id="NF007129">
    <property type="entry name" value="PRK09570.1"/>
    <property type="match status" value="1"/>
</dbReference>
<dbReference type="EMBL" id="DRXS01000063">
    <property type="protein sequence ID" value="HHR40412.1"/>
    <property type="molecule type" value="Genomic_DNA"/>
</dbReference>
<gene>
    <name evidence="2" type="primary">rpo5</name>
    <name evidence="2" type="synonym">rpoH</name>
    <name evidence="4" type="ORF">ENM42_01135</name>
</gene>
<evidence type="ECO:0000259" key="3">
    <source>
        <dbReference type="Pfam" id="PF01191"/>
    </source>
</evidence>
<dbReference type="GO" id="GO:0003899">
    <property type="term" value="F:DNA-directed RNA polymerase activity"/>
    <property type="evidence" value="ECO:0007669"/>
    <property type="project" value="UniProtKB-UniRule"/>
</dbReference>